<comment type="caution">
    <text evidence="2">The sequence shown here is derived from an EMBL/GenBank/DDBJ whole genome shotgun (WGS) entry which is preliminary data.</text>
</comment>
<dbReference type="EMBL" id="JAOTPV010000004">
    <property type="protein sequence ID" value="KAJ4483722.1"/>
    <property type="molecule type" value="Genomic_DNA"/>
</dbReference>
<sequence>MAAVDTDKSLRRYKRYPSSSTAPRLVKDSEGGSLRRSTRVGRLPARYSHSVTTSEPPSHFPLSASNKRKRTSSISKERSTGRAHKRSHIIQADSSTADYPPPAHYDNASSTSSRSQRHRRRHPSVFDDEVVGLGASQATASTSYLLPPPVDTPVESMQRRTRKKENIDGERNVADFGNSSSSLTRMPTDTPTLKGKERDLGTSSLTRDDASAFHSTFSIGRSFETVDDDLLKHSRNRSKPTSPSSSSQKTSTLPSSADRAGVLTHSDKPPNSQSDIHSETSPRRPTSLRLTKATTKRKRTSSAGVQTGKKKVKTIEPKNLPDEEGPDAPTHIGDAEARTDVISESAIPIPTTLSYPMSLPNPIPTLSVTPPTPPNSPPSSPAPDLPPVPCDHSSDIVVEDRNVSSSGLGWDWPTGTQPVSVESSALQDALSSASAGASSSPNDNQRGRPPTRTPRGKRIRRRQVSQVTDRPPETLFKLACRERVDYLRYYYLGQLQDYEADQAFEFFTRVSASSKVDSSGASSFTADENSTASTSSSTSTSHDPHTRPQSPTWSIVLHWEDRLQDAGEWDGHIHDMHPLSPPISPVSSPTSASQDISDREPDFRTEDYFPFELAESDDEEEELPMQPPSPDTPNDTGPSSAASAEEEHEDTESDESDESEDFPSVQVEGEMQLMMPAYTPTPSSLAEALTPLAPSESSQNFSTSVFALPVPLPPKKPELPQDSPPFVTRSPSPEDKDLPPPPPLSIPPPPLATIVPAQMRPLESDQLSETFQQEILPACQADKVRALFQNDIPTTFSPTCPSVLRTEIRRQADIRLRTPYTRLLNYASRKLGSIGHGTPIDPNRRRNLIAWLEDRKIVQHLDNASAVFTGMSVPDNGETPPPLGSAAWYATRFPSTLSSHSAIKSTVRKSNTFTMSTGSIASSPQALLDGTHQRLDRHTSFNADWPPLTVQPGDLETFRNNQWTDAKAYLGNGVPSSDIMQNVEFQQESSRGCGTNEAQYQYSQAGDLNHGVTPNADGNLNHNAVANVAPSRFSPEIAMDENLSDEDAEGDIDPDVIQPVSVSGFTNPSFIDPASSGRRTVALGNDSYTASTSAGMDSFSALPLHSSDGVGFGSSGSSSEFHDGSQLGIYGSPVELNANDIVGHGVSNVEIPHSGSVPSRYTDLNTAGFPDSGFQGVGMNRFGMDMMGVGLGMIGFPVVETDSWFVPASSPPSSPVPSTSTNGEHHDHGVSGTGAFGNNTLYNDSLPDHARERFGSPGSPESAYPLGFAMG</sequence>
<accession>A0A9W9DS10</accession>
<feature type="region of interest" description="Disordered" evidence="1">
    <location>
        <begin position="1207"/>
        <end position="1271"/>
    </location>
</feature>
<feature type="compositionally biased region" description="Basic and acidic residues" evidence="1">
    <location>
        <begin position="164"/>
        <end position="173"/>
    </location>
</feature>
<evidence type="ECO:0000313" key="3">
    <source>
        <dbReference type="Proteomes" id="UP001150266"/>
    </source>
</evidence>
<dbReference type="AlphaFoldDB" id="A0A9W9DS10"/>
<feature type="compositionally biased region" description="Basic and acidic residues" evidence="1">
    <location>
        <begin position="596"/>
        <end position="607"/>
    </location>
</feature>
<feature type="compositionally biased region" description="Basic residues" evidence="1">
    <location>
        <begin position="454"/>
        <end position="463"/>
    </location>
</feature>
<feature type="compositionally biased region" description="Pro residues" evidence="1">
    <location>
        <begin position="739"/>
        <end position="748"/>
    </location>
</feature>
<feature type="compositionally biased region" description="Low complexity" evidence="1">
    <location>
        <begin position="423"/>
        <end position="440"/>
    </location>
</feature>
<reference evidence="2" key="1">
    <citation type="submission" date="2022-08" db="EMBL/GenBank/DDBJ databases">
        <title>A Global Phylogenomic Analysis of the Shiitake Genus Lentinula.</title>
        <authorList>
            <consortium name="DOE Joint Genome Institute"/>
            <person name="Sierra-Patev S."/>
            <person name="Min B."/>
            <person name="Naranjo-Ortiz M."/>
            <person name="Looney B."/>
            <person name="Konkel Z."/>
            <person name="Slot J.C."/>
            <person name="Sakamoto Y."/>
            <person name="Steenwyk J.L."/>
            <person name="Rokas A."/>
            <person name="Carro J."/>
            <person name="Camarero S."/>
            <person name="Ferreira P."/>
            <person name="Molpeceres G."/>
            <person name="Ruiz-Duenas F.J."/>
            <person name="Serrano A."/>
            <person name="Henrissat B."/>
            <person name="Drula E."/>
            <person name="Hughes K.W."/>
            <person name="Mata J.L."/>
            <person name="Ishikawa N.K."/>
            <person name="Vargas-Isla R."/>
            <person name="Ushijima S."/>
            <person name="Smith C.A."/>
            <person name="Ahrendt S."/>
            <person name="Andreopoulos W."/>
            <person name="He G."/>
            <person name="Labutti K."/>
            <person name="Lipzen A."/>
            <person name="Ng V."/>
            <person name="Riley R."/>
            <person name="Sandor L."/>
            <person name="Barry K."/>
            <person name="Martinez A.T."/>
            <person name="Xiao Y."/>
            <person name="Gibbons J.G."/>
            <person name="Terashima K."/>
            <person name="Grigoriev I.V."/>
            <person name="Hibbett D.S."/>
        </authorList>
    </citation>
    <scope>NUCLEOTIDE SEQUENCE</scope>
    <source>
        <strain evidence="2">JLM2183</strain>
    </source>
</reference>
<feature type="compositionally biased region" description="Basic and acidic residues" evidence="1">
    <location>
        <begin position="194"/>
        <end position="211"/>
    </location>
</feature>
<dbReference type="Proteomes" id="UP001150266">
    <property type="component" value="Unassembled WGS sequence"/>
</dbReference>
<gene>
    <name evidence="2" type="ORF">J3R30DRAFT_3451074</name>
</gene>
<feature type="compositionally biased region" description="Low complexity" evidence="1">
    <location>
        <begin position="530"/>
        <end position="541"/>
    </location>
</feature>
<feature type="compositionally biased region" description="Acidic residues" evidence="1">
    <location>
        <begin position="614"/>
        <end position="623"/>
    </location>
</feature>
<keyword evidence="3" id="KW-1185">Reference proteome</keyword>
<evidence type="ECO:0000256" key="1">
    <source>
        <dbReference type="SAM" id="MobiDB-lite"/>
    </source>
</evidence>
<dbReference type="OrthoDB" id="3031718at2759"/>
<feature type="compositionally biased region" description="Polar residues" evidence="1">
    <location>
        <begin position="177"/>
        <end position="191"/>
    </location>
</feature>
<organism evidence="2 3">
    <name type="scientific">Lentinula aciculospora</name>
    <dbReference type="NCBI Taxonomy" id="153920"/>
    <lineage>
        <taxon>Eukaryota</taxon>
        <taxon>Fungi</taxon>
        <taxon>Dikarya</taxon>
        <taxon>Basidiomycota</taxon>
        <taxon>Agaricomycotina</taxon>
        <taxon>Agaricomycetes</taxon>
        <taxon>Agaricomycetidae</taxon>
        <taxon>Agaricales</taxon>
        <taxon>Marasmiineae</taxon>
        <taxon>Omphalotaceae</taxon>
        <taxon>Lentinula</taxon>
    </lineage>
</organism>
<feature type="compositionally biased region" description="Pro residues" evidence="1">
    <location>
        <begin position="370"/>
        <end position="389"/>
    </location>
</feature>
<proteinExistence type="predicted"/>
<feature type="region of interest" description="Disordered" evidence="1">
    <location>
        <begin position="712"/>
        <end position="748"/>
    </location>
</feature>
<feature type="region of interest" description="Disordered" evidence="1">
    <location>
        <begin position="516"/>
        <end position="552"/>
    </location>
</feature>
<name>A0A9W9DS10_9AGAR</name>
<feature type="compositionally biased region" description="Low complexity" evidence="1">
    <location>
        <begin position="239"/>
        <end position="256"/>
    </location>
</feature>
<feature type="region of interest" description="Disordered" evidence="1">
    <location>
        <begin position="570"/>
        <end position="683"/>
    </location>
</feature>
<protein>
    <submittedName>
        <fullName evidence="2">Uncharacterized protein</fullName>
    </submittedName>
</protein>
<feature type="region of interest" description="Disordered" evidence="1">
    <location>
        <begin position="1"/>
        <end position="470"/>
    </location>
</feature>
<evidence type="ECO:0000313" key="2">
    <source>
        <dbReference type="EMBL" id="KAJ4483722.1"/>
    </source>
</evidence>
<feature type="compositionally biased region" description="Basic and acidic residues" evidence="1">
    <location>
        <begin position="392"/>
        <end position="402"/>
    </location>
</feature>
<feature type="compositionally biased region" description="Acidic residues" evidence="1">
    <location>
        <begin position="644"/>
        <end position="661"/>
    </location>
</feature>
<feature type="compositionally biased region" description="Basic and acidic residues" evidence="1">
    <location>
        <begin position="1"/>
        <end position="10"/>
    </location>
</feature>